<dbReference type="Proteomes" id="UP000241769">
    <property type="component" value="Unassembled WGS sequence"/>
</dbReference>
<sequence>MDDDQHFITTARWVSACPITSLEQREPFLLEVDEDNQIAVIKVNEDYYAIRNSCPHTGGPLHMGDIEDFPTPCNEEGEEKPAIVCPWHAWTFFLHNGLQVDVPQEEGGEKIETFETKLKDGHIMVKVTTKKAVDF</sequence>
<proteinExistence type="predicted"/>
<evidence type="ECO:0000313" key="7">
    <source>
        <dbReference type="EMBL" id="PRP85927.1"/>
    </source>
</evidence>
<name>A0A2P6NPP8_9EUKA</name>
<keyword evidence="1" id="KW-0001">2Fe-2S</keyword>
<keyword evidence="3" id="KW-0408">Iron</keyword>
<protein>
    <submittedName>
        <fullName evidence="7">Rieske (2Fe-2S) domain-containing protein</fullName>
    </submittedName>
</protein>
<evidence type="ECO:0000256" key="2">
    <source>
        <dbReference type="ARBA" id="ARBA00022723"/>
    </source>
</evidence>
<evidence type="ECO:0000256" key="1">
    <source>
        <dbReference type="ARBA" id="ARBA00022714"/>
    </source>
</evidence>
<organism evidence="7 8">
    <name type="scientific">Planoprotostelium fungivorum</name>
    <dbReference type="NCBI Taxonomy" id="1890364"/>
    <lineage>
        <taxon>Eukaryota</taxon>
        <taxon>Amoebozoa</taxon>
        <taxon>Evosea</taxon>
        <taxon>Variosea</taxon>
        <taxon>Cavosteliida</taxon>
        <taxon>Cavosteliaceae</taxon>
        <taxon>Planoprotostelium</taxon>
    </lineage>
</organism>
<dbReference type="CDD" id="cd03467">
    <property type="entry name" value="Rieske"/>
    <property type="match status" value="1"/>
</dbReference>
<comment type="cofactor">
    <cofactor evidence="5">
        <name>[2Fe-2S] cluster</name>
        <dbReference type="ChEBI" id="CHEBI:190135"/>
    </cofactor>
</comment>
<dbReference type="InterPro" id="IPR036922">
    <property type="entry name" value="Rieske_2Fe-2S_sf"/>
</dbReference>
<dbReference type="OrthoDB" id="426882at2759"/>
<evidence type="ECO:0000256" key="5">
    <source>
        <dbReference type="ARBA" id="ARBA00034078"/>
    </source>
</evidence>
<dbReference type="AlphaFoldDB" id="A0A2P6NPP8"/>
<reference evidence="7 8" key="1">
    <citation type="journal article" date="2018" name="Genome Biol. Evol.">
        <title>Multiple Roots of Fruiting Body Formation in Amoebozoa.</title>
        <authorList>
            <person name="Hillmann F."/>
            <person name="Forbes G."/>
            <person name="Novohradska S."/>
            <person name="Ferling I."/>
            <person name="Riege K."/>
            <person name="Groth M."/>
            <person name="Westermann M."/>
            <person name="Marz M."/>
            <person name="Spaller T."/>
            <person name="Winckler T."/>
            <person name="Schaap P."/>
            <person name="Glockner G."/>
        </authorList>
    </citation>
    <scope>NUCLEOTIDE SEQUENCE [LARGE SCALE GENOMIC DNA]</scope>
    <source>
        <strain evidence="7 8">Jena</strain>
    </source>
</reference>
<dbReference type="PROSITE" id="PS51296">
    <property type="entry name" value="RIESKE"/>
    <property type="match status" value="1"/>
</dbReference>
<dbReference type="GO" id="GO:0051537">
    <property type="term" value="F:2 iron, 2 sulfur cluster binding"/>
    <property type="evidence" value="ECO:0007669"/>
    <property type="project" value="UniProtKB-KW"/>
</dbReference>
<evidence type="ECO:0000313" key="8">
    <source>
        <dbReference type="Proteomes" id="UP000241769"/>
    </source>
</evidence>
<accession>A0A2P6NPP8</accession>
<feature type="domain" description="Rieske" evidence="6">
    <location>
        <begin position="14"/>
        <end position="125"/>
    </location>
</feature>
<dbReference type="EMBL" id="MDYQ01000037">
    <property type="protein sequence ID" value="PRP85927.1"/>
    <property type="molecule type" value="Genomic_DNA"/>
</dbReference>
<gene>
    <name evidence="7" type="ORF">PROFUN_06049</name>
</gene>
<dbReference type="Pfam" id="PF00355">
    <property type="entry name" value="Rieske"/>
    <property type="match status" value="1"/>
</dbReference>
<dbReference type="InterPro" id="IPR017941">
    <property type="entry name" value="Rieske_2Fe-2S"/>
</dbReference>
<dbReference type="PANTHER" id="PTHR21496">
    <property type="entry name" value="FERREDOXIN-RELATED"/>
    <property type="match status" value="1"/>
</dbReference>
<evidence type="ECO:0000256" key="4">
    <source>
        <dbReference type="ARBA" id="ARBA00023014"/>
    </source>
</evidence>
<comment type="caution">
    <text evidence="7">The sequence shown here is derived from an EMBL/GenBank/DDBJ whole genome shotgun (WGS) entry which is preliminary data.</text>
</comment>
<dbReference type="GO" id="GO:0046872">
    <property type="term" value="F:metal ion binding"/>
    <property type="evidence" value="ECO:0007669"/>
    <property type="project" value="UniProtKB-KW"/>
</dbReference>
<keyword evidence="8" id="KW-1185">Reference proteome</keyword>
<dbReference type="InParanoid" id="A0A2P6NPP8"/>
<dbReference type="PANTHER" id="PTHR21496:SF0">
    <property type="entry name" value="RIESKE DOMAIN-CONTAINING PROTEIN"/>
    <property type="match status" value="1"/>
</dbReference>
<keyword evidence="4" id="KW-0411">Iron-sulfur</keyword>
<evidence type="ECO:0000256" key="3">
    <source>
        <dbReference type="ARBA" id="ARBA00023004"/>
    </source>
</evidence>
<keyword evidence="2" id="KW-0479">Metal-binding</keyword>
<dbReference type="SUPFAM" id="SSF50022">
    <property type="entry name" value="ISP domain"/>
    <property type="match status" value="1"/>
</dbReference>
<dbReference type="Gene3D" id="2.102.10.10">
    <property type="entry name" value="Rieske [2Fe-2S] iron-sulphur domain"/>
    <property type="match status" value="1"/>
</dbReference>
<evidence type="ECO:0000259" key="6">
    <source>
        <dbReference type="PROSITE" id="PS51296"/>
    </source>
</evidence>